<organism evidence="2 3">
    <name type="scientific">Circinella minor</name>
    <dbReference type="NCBI Taxonomy" id="1195481"/>
    <lineage>
        <taxon>Eukaryota</taxon>
        <taxon>Fungi</taxon>
        <taxon>Fungi incertae sedis</taxon>
        <taxon>Mucoromycota</taxon>
        <taxon>Mucoromycotina</taxon>
        <taxon>Mucoromycetes</taxon>
        <taxon>Mucorales</taxon>
        <taxon>Lichtheimiaceae</taxon>
        <taxon>Circinella</taxon>
    </lineage>
</organism>
<evidence type="ECO:0008006" key="4">
    <source>
        <dbReference type="Google" id="ProtNLM"/>
    </source>
</evidence>
<accession>A0A8H7VJZ2</accession>
<comment type="caution">
    <text evidence="2">The sequence shown here is derived from an EMBL/GenBank/DDBJ whole genome shotgun (WGS) entry which is preliminary data.</text>
</comment>
<evidence type="ECO:0000313" key="3">
    <source>
        <dbReference type="Proteomes" id="UP000646827"/>
    </source>
</evidence>
<dbReference type="CDD" id="cd00303">
    <property type="entry name" value="retropepsin_like"/>
    <property type="match status" value="1"/>
</dbReference>
<reference evidence="2 3" key="1">
    <citation type="submission" date="2020-12" db="EMBL/GenBank/DDBJ databases">
        <title>Metabolic potential, ecology and presence of endohyphal bacteria is reflected in genomic diversity of Mucoromycotina.</title>
        <authorList>
            <person name="Muszewska A."/>
            <person name="Okrasinska A."/>
            <person name="Steczkiewicz K."/>
            <person name="Drgas O."/>
            <person name="Orlowska M."/>
            <person name="Perlinska-Lenart U."/>
            <person name="Aleksandrzak-Piekarczyk T."/>
            <person name="Szatraj K."/>
            <person name="Zielenkiewicz U."/>
            <person name="Pilsyk S."/>
            <person name="Malc E."/>
            <person name="Mieczkowski P."/>
            <person name="Kruszewska J.S."/>
            <person name="Biernat P."/>
            <person name="Pawlowska J."/>
        </authorList>
    </citation>
    <scope>NUCLEOTIDE SEQUENCE [LARGE SCALE GENOMIC DNA]</scope>
    <source>
        <strain evidence="2 3">CBS 142.35</strain>
    </source>
</reference>
<dbReference type="Gene3D" id="2.40.70.10">
    <property type="entry name" value="Acid Proteases"/>
    <property type="match status" value="1"/>
</dbReference>
<dbReference type="AlphaFoldDB" id="A0A8H7VJZ2"/>
<feature type="region of interest" description="Disordered" evidence="1">
    <location>
        <begin position="1"/>
        <end position="22"/>
    </location>
</feature>
<sequence length="407" mass="45806">MISGNEEGQKDMNKNQEKPKETLINQDRLDTLIAQITNLVTVLTDKQLKPNNQATANSCFNCKGIGHHAAECKAACKICKGTKTPHHPYYSVLIIKEIKNLPIPLRILFQLPMIKRIINHMMQMTNQMNYNLAAFKRNRDDMSQGEHMQEKPKKLRIFIKETATQNIATKSPSIQIDQPIKEAKAKQTRNKINQEQKRHKEIPKIVENLDTTGSFSIPGDCIKAADVANAKVFKCSLNQLNNSVSGFRMDLKILATRKQKRKQKGIVDVFWTKANEPPNITGYGAPRTDVIVQGSIQTDGVLDCGSVGCLMSAKMAKKLGFVNLGPSPMTHGMADGRKVDAVGYMQAVQITMKDISIAVDAVVFDQSDYDFLVGRRALHKFQLFTDWGSYNWWICKKHSIELLLVTY</sequence>
<dbReference type="Gene3D" id="4.10.60.10">
    <property type="entry name" value="Zinc finger, CCHC-type"/>
    <property type="match status" value="1"/>
</dbReference>
<dbReference type="OrthoDB" id="2289688at2759"/>
<dbReference type="Proteomes" id="UP000646827">
    <property type="component" value="Unassembled WGS sequence"/>
</dbReference>
<dbReference type="InterPro" id="IPR021109">
    <property type="entry name" value="Peptidase_aspartic_dom_sf"/>
</dbReference>
<evidence type="ECO:0000256" key="1">
    <source>
        <dbReference type="SAM" id="MobiDB-lite"/>
    </source>
</evidence>
<proteinExistence type="predicted"/>
<keyword evidence="3" id="KW-1185">Reference proteome</keyword>
<gene>
    <name evidence="2" type="ORF">INT45_009101</name>
</gene>
<dbReference type="EMBL" id="JAEPRB010000306">
    <property type="protein sequence ID" value="KAG2217344.1"/>
    <property type="molecule type" value="Genomic_DNA"/>
</dbReference>
<name>A0A8H7VJZ2_9FUNG</name>
<evidence type="ECO:0000313" key="2">
    <source>
        <dbReference type="EMBL" id="KAG2217344.1"/>
    </source>
</evidence>
<protein>
    <recommendedName>
        <fullName evidence="4">CCHC-type domain-containing protein</fullName>
    </recommendedName>
</protein>
<feature type="compositionally biased region" description="Basic and acidic residues" evidence="1">
    <location>
        <begin position="7"/>
        <end position="21"/>
    </location>
</feature>